<dbReference type="InterPro" id="IPR000073">
    <property type="entry name" value="AB_hydrolase_1"/>
</dbReference>
<evidence type="ECO:0000259" key="2">
    <source>
        <dbReference type="Pfam" id="PF12697"/>
    </source>
</evidence>
<sequence length="324" mass="34161">MLFLLACFLILAPSAPLHPRTSFFNHNYAGFPCASRFRAPLSPSPASPSPASPSPGGRSPADPPLAILLPPLGAGVSSWVFEPLLSSALLPRHSLHAPDLLGTGSSAPFDPSSSGLFFPLDWARQVESLYASLNTTSPVALVSQGGVAPVALVLAARGKIPLEKLLLLSPPTLETLTAPVPQSKFALNYGLLTFPLWKPLVVSLLSFPPLVSFFADRVLLSSPSPPFVGECVSELRRSPHAAEPVFVFNAGGLFLRSYAPEMAAATCPVAIVSGEDDSRGRIEGRMGLPEAFERAESVSLETVQGFKNVMPYEAPEALAELIGG</sequence>
<dbReference type="EMBL" id="BRYB01000172">
    <property type="protein sequence ID" value="GMI24525.1"/>
    <property type="molecule type" value="Genomic_DNA"/>
</dbReference>
<evidence type="ECO:0000256" key="1">
    <source>
        <dbReference type="SAM" id="SignalP"/>
    </source>
</evidence>
<dbReference type="Gene3D" id="3.40.50.1820">
    <property type="entry name" value="alpha/beta hydrolase"/>
    <property type="match status" value="1"/>
</dbReference>
<accession>A0ABQ6ME29</accession>
<evidence type="ECO:0000313" key="4">
    <source>
        <dbReference type="Proteomes" id="UP001165060"/>
    </source>
</evidence>
<gene>
    <name evidence="3" type="ORF">TeGR_g5525</name>
</gene>
<dbReference type="SUPFAM" id="SSF53474">
    <property type="entry name" value="alpha/beta-Hydrolases"/>
    <property type="match status" value="1"/>
</dbReference>
<keyword evidence="4" id="KW-1185">Reference proteome</keyword>
<dbReference type="Proteomes" id="UP001165060">
    <property type="component" value="Unassembled WGS sequence"/>
</dbReference>
<protein>
    <recommendedName>
        <fullName evidence="2">AB hydrolase-1 domain-containing protein</fullName>
    </recommendedName>
</protein>
<evidence type="ECO:0000313" key="3">
    <source>
        <dbReference type="EMBL" id="GMI24525.1"/>
    </source>
</evidence>
<feature type="signal peptide" evidence="1">
    <location>
        <begin position="1"/>
        <end position="16"/>
    </location>
</feature>
<reference evidence="3 4" key="1">
    <citation type="journal article" date="2023" name="Commun. Biol.">
        <title>Genome analysis of Parmales, the sister group of diatoms, reveals the evolutionary specialization of diatoms from phago-mixotrophs to photoautotrophs.</title>
        <authorList>
            <person name="Ban H."/>
            <person name="Sato S."/>
            <person name="Yoshikawa S."/>
            <person name="Yamada K."/>
            <person name="Nakamura Y."/>
            <person name="Ichinomiya M."/>
            <person name="Sato N."/>
            <person name="Blanc-Mathieu R."/>
            <person name="Endo H."/>
            <person name="Kuwata A."/>
            <person name="Ogata H."/>
        </authorList>
    </citation>
    <scope>NUCLEOTIDE SEQUENCE [LARGE SCALE GENOMIC DNA]</scope>
</reference>
<dbReference type="InterPro" id="IPR029058">
    <property type="entry name" value="AB_hydrolase_fold"/>
</dbReference>
<feature type="chain" id="PRO_5045631730" description="AB hydrolase-1 domain-containing protein" evidence="1">
    <location>
        <begin position="17"/>
        <end position="324"/>
    </location>
</feature>
<comment type="caution">
    <text evidence="3">The sequence shown here is derived from an EMBL/GenBank/DDBJ whole genome shotgun (WGS) entry which is preliminary data.</text>
</comment>
<proteinExistence type="predicted"/>
<keyword evidence="1" id="KW-0732">Signal</keyword>
<dbReference type="Pfam" id="PF12697">
    <property type="entry name" value="Abhydrolase_6"/>
    <property type="match status" value="1"/>
</dbReference>
<name>A0ABQ6ME29_9STRA</name>
<feature type="domain" description="AB hydrolase-1" evidence="2">
    <location>
        <begin position="67"/>
        <end position="320"/>
    </location>
</feature>
<organism evidence="3 4">
    <name type="scientific">Tetraparma gracilis</name>
    <dbReference type="NCBI Taxonomy" id="2962635"/>
    <lineage>
        <taxon>Eukaryota</taxon>
        <taxon>Sar</taxon>
        <taxon>Stramenopiles</taxon>
        <taxon>Ochrophyta</taxon>
        <taxon>Bolidophyceae</taxon>
        <taxon>Parmales</taxon>
        <taxon>Triparmaceae</taxon>
        <taxon>Tetraparma</taxon>
    </lineage>
</organism>